<feature type="domain" description="PD-(D/E)XK endonuclease-like" evidence="1">
    <location>
        <begin position="713"/>
        <end position="943"/>
    </location>
</feature>
<accession>A0ABP7U9Z2</accession>
<name>A0ABP7U9Z2_9SPHN</name>
<organism evidence="2 3">
    <name type="scientific">Sphingomonas rosea</name>
    <dbReference type="NCBI Taxonomy" id="335605"/>
    <lineage>
        <taxon>Bacteria</taxon>
        <taxon>Pseudomonadati</taxon>
        <taxon>Pseudomonadota</taxon>
        <taxon>Alphaproteobacteria</taxon>
        <taxon>Sphingomonadales</taxon>
        <taxon>Sphingomonadaceae</taxon>
        <taxon>Sphingomonas</taxon>
    </lineage>
</organism>
<protein>
    <submittedName>
        <fullName evidence="2">Double-strand break repair protein AddB</fullName>
    </submittedName>
</protein>
<dbReference type="Pfam" id="PF12705">
    <property type="entry name" value="PDDEXK_1"/>
    <property type="match status" value="1"/>
</dbReference>
<reference evidence="3" key="1">
    <citation type="journal article" date="2019" name="Int. J. Syst. Evol. Microbiol.">
        <title>The Global Catalogue of Microorganisms (GCM) 10K type strain sequencing project: providing services to taxonomists for standard genome sequencing and annotation.</title>
        <authorList>
            <consortium name="The Broad Institute Genomics Platform"/>
            <consortium name="The Broad Institute Genome Sequencing Center for Infectious Disease"/>
            <person name="Wu L."/>
            <person name="Ma J."/>
        </authorList>
    </citation>
    <scope>NUCLEOTIDE SEQUENCE [LARGE SCALE GENOMIC DNA]</scope>
    <source>
        <strain evidence="3">JCM 17564</strain>
    </source>
</reference>
<evidence type="ECO:0000313" key="3">
    <source>
        <dbReference type="Proteomes" id="UP001424459"/>
    </source>
</evidence>
<dbReference type="InterPro" id="IPR038726">
    <property type="entry name" value="PDDEXK_AddAB-type"/>
</dbReference>
<comment type="caution">
    <text evidence="2">The sequence shown here is derived from an EMBL/GenBank/DDBJ whole genome shotgun (WGS) entry which is preliminary data.</text>
</comment>
<proteinExistence type="predicted"/>
<dbReference type="InterPro" id="IPR027417">
    <property type="entry name" value="P-loop_NTPase"/>
</dbReference>
<dbReference type="RefSeq" id="WP_344696879.1">
    <property type="nucleotide sequence ID" value="NZ_BAABBR010000001.1"/>
</dbReference>
<evidence type="ECO:0000313" key="2">
    <source>
        <dbReference type="EMBL" id="GAA4038701.1"/>
    </source>
</evidence>
<keyword evidence="3" id="KW-1185">Reference proteome</keyword>
<dbReference type="Proteomes" id="UP001424459">
    <property type="component" value="Unassembled WGS sequence"/>
</dbReference>
<dbReference type="InterPro" id="IPR011604">
    <property type="entry name" value="PDDEXK-like_dom_sf"/>
</dbReference>
<gene>
    <name evidence="2" type="primary">addB</name>
    <name evidence="2" type="ORF">GCM10022281_19420</name>
</gene>
<dbReference type="Gene3D" id="3.90.320.10">
    <property type="match status" value="1"/>
</dbReference>
<dbReference type="SUPFAM" id="SSF52540">
    <property type="entry name" value="P-loop containing nucleoside triphosphate hydrolases"/>
    <property type="match status" value="1"/>
</dbReference>
<sequence length="969" mass="104025">MSASDRARPSVWSIPAEASFADALAIELVRRHAGDPLALARGRILLPNARAVRSVTEAFVRASGAGLLLPRLIPIGDSALDERVGGALDPVGATPVPPAIDPLTRHAELAVLIQAEGGRGTAESWRLAGELARTLDQLLVEEKSPADLAAQLVENGDLAAHQQRALRQLSVLLDRWPERRAALGGIELTERRNRLLEATARRWRGNPPTGFTIAAGITTAAPAVARLLATIAAMPEGAVVLPGLADAALLPDEQWEALGGERDEDGRPEPTHPQYHLKLLLGRMGIARAEVQPWPAASAASDGPERSRAAAQALTAASFSHGWRSLSPEDRRLGNVQLAILPDPAAEAQAIALKLREALETPERTAALVTPDRQLARRVGEHLKRWGIEADDSAGTPLGLTPTGTFLLALARAGAERLAPVALLSLLGHPLVRSADEDARQSWRDDVRALDLALRGPRPLAGLTGLDRFFADPDKRGAKAWERVRPAVAALDTLLGERTTLAGLATGLRELGTALCGDALWSGPAGRAAADLLAALETSAGTARLPVGQDDAVPLLRTLFDETAIRPPYGQHPRVRILGLLEARLIKTDLMVLAGLNEGSWPAPPSPDPWLPVKVRRKLGLPGPELRIGLSAHDFASLLCAPTVLLTRARRDGRSPTVSSRLLLRLEALTGGLPRDHHLEALAAALDEPLREVPAERPRPSPPVAQRPRTIRVTDLDRLKADPYSFYAKAMLGLRALDPLNAEQDAAWKGTTVHRLFELWFGEDQCAPAQLLPRARELLATDDIHPLMRALWGPRLLAAIERFAEFETANQAEGRRPSGAEVDGEALVAGVKLKGRADRIDRLADGSLAVLDFKTGKPPAKKQVEAGFALQLGLLGLIAEAGGFGDLKGAPGLYEYWSLAKEDRSDARGYVQTVGTADALLAQARADFTAAAERWLTGSSPFTAKLQPRFAKYGDYDQLMRLEEWLGRS</sequence>
<dbReference type="InterPro" id="IPR014153">
    <property type="entry name" value="Ds_break_AddB"/>
</dbReference>
<dbReference type="NCBIfam" id="TIGR02786">
    <property type="entry name" value="addB_alphas"/>
    <property type="match status" value="1"/>
</dbReference>
<dbReference type="EMBL" id="BAABBR010000001">
    <property type="protein sequence ID" value="GAA4038701.1"/>
    <property type="molecule type" value="Genomic_DNA"/>
</dbReference>
<evidence type="ECO:0000259" key="1">
    <source>
        <dbReference type="Pfam" id="PF12705"/>
    </source>
</evidence>